<proteinExistence type="predicted"/>
<dbReference type="AlphaFoldDB" id="A0A4Z0NX56"/>
<dbReference type="Proteomes" id="UP000297535">
    <property type="component" value="Unassembled WGS sequence"/>
</dbReference>
<dbReference type="OrthoDB" id="7592394at2"/>
<reference evidence="1 2" key="1">
    <citation type="submission" date="2019-04" db="EMBL/GenBank/DDBJ databases">
        <authorList>
            <person name="Feng G."/>
            <person name="Zhu H."/>
        </authorList>
    </citation>
    <scope>NUCLEOTIDE SEQUENCE [LARGE SCALE GENOMIC DNA]</scope>
    <source>
        <strain evidence="1 2">6HR-1</strain>
    </source>
</reference>
<evidence type="ECO:0000313" key="1">
    <source>
        <dbReference type="EMBL" id="TGE02440.1"/>
    </source>
</evidence>
<sequence>MNDIKSIARMLADEAGTAQPITRERPFPVSDMPMMVIPIELAGESPSLFALGVATGANDLQIAICHEPRNRTGQYDMLERAAGFMQSIVAAWDADPLLLPQIVTPSLGASRLALAVIDRMTFAPPSRQALKDLGRRIYVADSSFERADSSLVFDLPTALGRLYATGQDDHADQHLGVVLEWLKPADGRIHHRVREAEAYPASTATSPELDNEELVPRLEAYRTARRIHDAAEAARLEDEIDAILVEEVKRRHELMIQALAAIRVFPDSTVARTIQAADRGRFDRYRTYASNPANNISRGLAHLYGTAQFLEREFAEDLVGGLAMRSVSGERSAARLRGEIVVAEVLNRTITQNKKAITVIYELLSTQDRLSIRPGDKLVLLGPYEFGFKIRSYGQTQAGTRIEAELTAGKTKPGQPAIGDTIEIATPMTDNFRIHRTMDIAWNRFRSNRVLPQVSGPVPVQHDLLSIVQRARRLQPTARGRTRP</sequence>
<organism evidence="1 2">
    <name type="scientific">Methylobacterium nonmethylotrophicum</name>
    <dbReference type="NCBI Taxonomy" id="1141884"/>
    <lineage>
        <taxon>Bacteria</taxon>
        <taxon>Pseudomonadati</taxon>
        <taxon>Pseudomonadota</taxon>
        <taxon>Alphaproteobacteria</taxon>
        <taxon>Hyphomicrobiales</taxon>
        <taxon>Methylobacteriaceae</taxon>
        <taxon>Methylobacterium</taxon>
    </lineage>
</organism>
<dbReference type="RefSeq" id="WP_135412638.1">
    <property type="nucleotide sequence ID" value="NZ_SRLB01000001.1"/>
</dbReference>
<protein>
    <submittedName>
        <fullName evidence="1">Uncharacterized protein</fullName>
    </submittedName>
</protein>
<dbReference type="EMBL" id="SRLB01000001">
    <property type="protein sequence ID" value="TGE02440.1"/>
    <property type="molecule type" value="Genomic_DNA"/>
</dbReference>
<accession>A0A4Z0NX56</accession>
<evidence type="ECO:0000313" key="2">
    <source>
        <dbReference type="Proteomes" id="UP000297535"/>
    </source>
</evidence>
<keyword evidence="2" id="KW-1185">Reference proteome</keyword>
<comment type="caution">
    <text evidence="1">The sequence shown here is derived from an EMBL/GenBank/DDBJ whole genome shotgun (WGS) entry which is preliminary data.</text>
</comment>
<gene>
    <name evidence="1" type="ORF">EU555_01335</name>
</gene>
<name>A0A4Z0NX56_9HYPH</name>